<comment type="caution">
    <text evidence="8">The sequence shown here is derived from an EMBL/GenBank/DDBJ whole genome shotgun (WGS) entry which is preliminary data.</text>
</comment>
<evidence type="ECO:0000313" key="9">
    <source>
        <dbReference type="Proteomes" id="UP000634522"/>
    </source>
</evidence>
<dbReference type="Proteomes" id="UP000634522">
    <property type="component" value="Unassembled WGS sequence"/>
</dbReference>
<dbReference type="InterPro" id="IPR016162">
    <property type="entry name" value="Ald_DH_N"/>
</dbReference>
<evidence type="ECO:0000256" key="6">
    <source>
        <dbReference type="RuleBase" id="RU003345"/>
    </source>
</evidence>
<evidence type="ECO:0000256" key="4">
    <source>
        <dbReference type="PIRNR" id="PIRNR036492"/>
    </source>
</evidence>
<accession>A0ABX1NJS4</accession>
<dbReference type="InterPro" id="IPR029510">
    <property type="entry name" value="Ald_DH_CS_GLU"/>
</dbReference>
<feature type="active site" evidence="5">
    <location>
        <position position="220"/>
    </location>
</feature>
<evidence type="ECO:0000256" key="3">
    <source>
        <dbReference type="ARBA" id="ARBA00023027"/>
    </source>
</evidence>
<dbReference type="InterPro" id="IPR015590">
    <property type="entry name" value="Aldehyde_DH_dom"/>
</dbReference>
<comment type="similarity">
    <text evidence="1 4 6">Belongs to the aldehyde dehydrogenase family.</text>
</comment>
<keyword evidence="9" id="KW-1185">Reference proteome</keyword>
<gene>
    <name evidence="8" type="ORF">GPA27_18715</name>
</gene>
<dbReference type="Gene3D" id="3.40.309.10">
    <property type="entry name" value="Aldehyde Dehydrogenase, Chain A, domain 2"/>
    <property type="match status" value="1"/>
</dbReference>
<dbReference type="PIRSF" id="PIRSF036492">
    <property type="entry name" value="ALDH"/>
    <property type="match status" value="1"/>
</dbReference>
<dbReference type="Gene3D" id="3.40.605.10">
    <property type="entry name" value="Aldehyde Dehydrogenase, Chain A, domain 1"/>
    <property type="match status" value="1"/>
</dbReference>
<keyword evidence="2 4" id="KW-0560">Oxidoreductase</keyword>
<dbReference type="RefSeq" id="WP_169142019.1">
    <property type="nucleotide sequence ID" value="NZ_WTVS01000044.1"/>
</dbReference>
<reference evidence="8 9" key="1">
    <citation type="submission" date="2019-12" db="EMBL/GenBank/DDBJ databases">
        <title>Comparative genomics gives insights into the taxonomy of the Azoarcus-Aromatoleum group and reveals separate origins of nif in the plant-associated Azoarcus and non-plant-associated Aromatoleum sub-groups.</title>
        <authorList>
            <person name="Lafos M."/>
            <person name="Maluk M."/>
            <person name="Batista M."/>
            <person name="Junghare M."/>
            <person name="Carmona M."/>
            <person name="Faoro H."/>
            <person name="Cruz L.M."/>
            <person name="Battistoni F."/>
            <person name="De Souza E."/>
            <person name="Pedrosa F."/>
            <person name="Chen W.-M."/>
            <person name="Poole P.S."/>
            <person name="Dixon R.A."/>
            <person name="James E.K."/>
        </authorList>
    </citation>
    <scope>NUCLEOTIDE SEQUENCE [LARGE SCALE GENOMIC DNA]</scope>
    <source>
        <strain evidence="8 9">T</strain>
    </source>
</reference>
<dbReference type="PANTHER" id="PTHR43570:SF20">
    <property type="entry name" value="ALDEHYDE DEHYDROGENASE ALDX-RELATED"/>
    <property type="match status" value="1"/>
</dbReference>
<proteinExistence type="inferred from homology"/>
<dbReference type="InterPro" id="IPR012394">
    <property type="entry name" value="Aldehyde_DH_NAD(P)"/>
</dbReference>
<keyword evidence="3" id="KW-0520">NAD</keyword>
<dbReference type="PROSITE" id="PS00687">
    <property type="entry name" value="ALDEHYDE_DEHYDR_GLU"/>
    <property type="match status" value="1"/>
</dbReference>
<name>A0ABX1NJS4_9RHOO</name>
<organism evidence="8 9">
    <name type="scientific">Aromatoleum toluolicum</name>
    <dbReference type="NCBI Taxonomy" id="90060"/>
    <lineage>
        <taxon>Bacteria</taxon>
        <taxon>Pseudomonadati</taxon>
        <taxon>Pseudomonadota</taxon>
        <taxon>Betaproteobacteria</taxon>
        <taxon>Rhodocyclales</taxon>
        <taxon>Rhodocyclaceae</taxon>
        <taxon>Aromatoleum</taxon>
    </lineage>
</organism>
<dbReference type="InterPro" id="IPR016161">
    <property type="entry name" value="Ald_DH/histidinol_DH"/>
</dbReference>
<feature type="domain" description="Aldehyde dehydrogenase" evidence="7">
    <location>
        <begin position="13"/>
        <end position="443"/>
    </location>
</feature>
<evidence type="ECO:0000256" key="5">
    <source>
        <dbReference type="PROSITE-ProRule" id="PRU10007"/>
    </source>
</evidence>
<dbReference type="SUPFAM" id="SSF53720">
    <property type="entry name" value="ALDH-like"/>
    <property type="match status" value="1"/>
</dbReference>
<dbReference type="PANTHER" id="PTHR43570">
    <property type="entry name" value="ALDEHYDE DEHYDROGENASE"/>
    <property type="match status" value="1"/>
</dbReference>
<evidence type="ECO:0000259" key="7">
    <source>
        <dbReference type="Pfam" id="PF00171"/>
    </source>
</evidence>
<evidence type="ECO:0000256" key="1">
    <source>
        <dbReference type="ARBA" id="ARBA00009986"/>
    </source>
</evidence>
<dbReference type="EMBL" id="WTVS01000044">
    <property type="protein sequence ID" value="NMF99415.1"/>
    <property type="molecule type" value="Genomic_DNA"/>
</dbReference>
<evidence type="ECO:0000256" key="2">
    <source>
        <dbReference type="ARBA" id="ARBA00023002"/>
    </source>
</evidence>
<evidence type="ECO:0000313" key="8">
    <source>
        <dbReference type="EMBL" id="NMF99415.1"/>
    </source>
</evidence>
<protein>
    <recommendedName>
        <fullName evidence="4">Aldehyde dehydrogenase</fullName>
    </recommendedName>
</protein>
<dbReference type="InterPro" id="IPR016163">
    <property type="entry name" value="Ald_DH_C"/>
</dbReference>
<dbReference type="Pfam" id="PF00171">
    <property type="entry name" value="Aldedh"/>
    <property type="match status" value="1"/>
</dbReference>
<sequence length="475" mass="52154">MSMPNEAPYPLLEALRVMKDAQRRAGEVSAELRIDRLTRLLELLRSHADDFCAALDADFGGRPREISLMNDVMATFNSVKYARKHVRHWMKPERRGGVFPFSLFGARVDVHRMPKGVIGILGTWNVPLFTTLAPLAFVLAAGNRAMLKPSELVPRTAQLLCDAVRDAFSEDEVAVFNGDASVAAAFSALPFDHLVLTGSSATGVRVMRAAAEQLVPVTLELGGKSPVIVGRSADIGVTAERILLGKTMNAGQICVSPDTVYVPREALERFVSACVEVHSWLFPPDAGAEALTAIVDERHRARLDAYLDELTARGARIVDCGGGLAPSGRRRPLHLVIDPPRDCLMAREEIFGPLLQVESYTDIDEVIGRINDGPRPLALYYFGADKREERRVLEHTLSGGVAINDVLIQVAAHDAPFGGVGSSGMGVYHGREGFEQFSHPRTVYRSGWCDPRKALGLTPPYRRQLYERLLKTLRV</sequence>